<dbReference type="EMBL" id="JBJUIK010000004">
    <property type="protein sequence ID" value="KAL3529500.1"/>
    <property type="molecule type" value="Genomic_DNA"/>
</dbReference>
<feature type="region of interest" description="Disordered" evidence="1">
    <location>
        <begin position="50"/>
        <end position="106"/>
    </location>
</feature>
<sequence length="106" mass="11652">MILGGFSLVLGCKMNMEAEAIALDVGFSLCLKRVGFDVLIETNFKTNDSVEAKDKEGPSANVQNFKLNNIDTQTKDGKKKAPTSKDQQLRRKQSTMASNFKALPEP</sequence>
<dbReference type="Proteomes" id="UP001630127">
    <property type="component" value="Unassembled WGS sequence"/>
</dbReference>
<evidence type="ECO:0000256" key="1">
    <source>
        <dbReference type="SAM" id="MobiDB-lite"/>
    </source>
</evidence>
<protein>
    <recommendedName>
        <fullName evidence="4">RNase H type-1 domain-containing protein</fullName>
    </recommendedName>
</protein>
<dbReference type="AlphaFoldDB" id="A0ABD3AGD0"/>
<evidence type="ECO:0000313" key="2">
    <source>
        <dbReference type="EMBL" id="KAL3529500.1"/>
    </source>
</evidence>
<reference evidence="2 3" key="1">
    <citation type="submission" date="2024-11" db="EMBL/GenBank/DDBJ databases">
        <title>A near-complete genome assembly of Cinchona calisaya.</title>
        <authorList>
            <person name="Lian D.C."/>
            <person name="Zhao X.W."/>
            <person name="Wei L."/>
        </authorList>
    </citation>
    <scope>NUCLEOTIDE SEQUENCE [LARGE SCALE GENOMIC DNA]</scope>
    <source>
        <tissue evidence="2">Nenye</tissue>
    </source>
</reference>
<comment type="caution">
    <text evidence="2">The sequence shown here is derived from an EMBL/GenBank/DDBJ whole genome shotgun (WGS) entry which is preliminary data.</text>
</comment>
<name>A0ABD3AGD0_9GENT</name>
<proteinExistence type="predicted"/>
<evidence type="ECO:0000313" key="3">
    <source>
        <dbReference type="Proteomes" id="UP001630127"/>
    </source>
</evidence>
<accession>A0ABD3AGD0</accession>
<gene>
    <name evidence="2" type="ORF">ACH5RR_008822</name>
</gene>
<feature type="compositionally biased region" description="Polar residues" evidence="1">
    <location>
        <begin position="60"/>
        <end position="72"/>
    </location>
</feature>
<evidence type="ECO:0008006" key="4">
    <source>
        <dbReference type="Google" id="ProtNLM"/>
    </source>
</evidence>
<keyword evidence="3" id="KW-1185">Reference proteome</keyword>
<organism evidence="2 3">
    <name type="scientific">Cinchona calisaya</name>
    <dbReference type="NCBI Taxonomy" id="153742"/>
    <lineage>
        <taxon>Eukaryota</taxon>
        <taxon>Viridiplantae</taxon>
        <taxon>Streptophyta</taxon>
        <taxon>Embryophyta</taxon>
        <taxon>Tracheophyta</taxon>
        <taxon>Spermatophyta</taxon>
        <taxon>Magnoliopsida</taxon>
        <taxon>eudicotyledons</taxon>
        <taxon>Gunneridae</taxon>
        <taxon>Pentapetalae</taxon>
        <taxon>asterids</taxon>
        <taxon>lamiids</taxon>
        <taxon>Gentianales</taxon>
        <taxon>Rubiaceae</taxon>
        <taxon>Cinchonoideae</taxon>
        <taxon>Cinchoneae</taxon>
        <taxon>Cinchona</taxon>
    </lineage>
</organism>